<name>A0ABP9TSJ8_9RICK</name>
<evidence type="ECO:0000313" key="1">
    <source>
        <dbReference type="EMBL" id="GAA5252219.1"/>
    </source>
</evidence>
<proteinExistence type="predicted"/>
<comment type="caution">
    <text evidence="1">The sequence shown here is derived from an EMBL/GenBank/DDBJ whole genome shotgun (WGS) entry which is preliminary data.</text>
</comment>
<dbReference type="EMBL" id="BAABMM010000019">
    <property type="protein sequence ID" value="GAA5252219.1"/>
    <property type="molecule type" value="Genomic_DNA"/>
</dbReference>
<dbReference type="RefSeq" id="WP_412707894.1">
    <property type="nucleotide sequence ID" value="NZ_BAABMM010000019.1"/>
</dbReference>
<accession>A0ABP9TSJ8</accession>
<protein>
    <submittedName>
        <fullName evidence="1">Uncharacterized protein</fullName>
    </submittedName>
</protein>
<sequence length="87" mass="10369">MLCTRHGIGFILVDIENPDDSKILIPARERPEIDWNMANRLVEENKDFENYINNIDTFYNKQKVNDSTWCNIHDHVNKIPKQNKKKK</sequence>
<evidence type="ECO:0000313" key="2">
    <source>
        <dbReference type="Proteomes" id="UP001628124"/>
    </source>
</evidence>
<gene>
    <name evidence="1" type="ORF">KNCP2_05070</name>
</gene>
<dbReference type="Proteomes" id="UP001628124">
    <property type="component" value="Unassembled WGS sequence"/>
</dbReference>
<reference evidence="1 2" key="1">
    <citation type="journal article" date="2024" name="Microbiol. Immunol.">
        <title>Discovery of a novel spotted fever group Rickettsia, 'Candidatus Rickettsia kedanie,' in unfed larval chigger mites, Leptotrombidium scutellare.</title>
        <authorList>
            <person name="Ogawa M."/>
            <person name="Matsutani M."/>
            <person name="Katayama T."/>
            <person name="Takada N."/>
            <person name="Noda S."/>
            <person name="Takahashi M."/>
            <person name="Kageyama D."/>
            <person name="Hanaoka N."/>
            <person name="Ebihara H."/>
        </authorList>
    </citation>
    <scope>NUCLEOTIDE SEQUENCE [LARGE SCALE GENOMIC DNA]</scope>
    <source>
        <strain evidence="1 2">KNCP2-13</strain>
    </source>
</reference>
<organism evidence="1 2">
    <name type="scientific">Candidatus Rickettsia kedanie</name>
    <dbReference type="NCBI Taxonomy" id="3115352"/>
    <lineage>
        <taxon>Bacteria</taxon>
        <taxon>Pseudomonadati</taxon>
        <taxon>Pseudomonadota</taxon>
        <taxon>Alphaproteobacteria</taxon>
        <taxon>Rickettsiales</taxon>
        <taxon>Rickettsiaceae</taxon>
        <taxon>Rickettsieae</taxon>
        <taxon>Rickettsia</taxon>
        <taxon>spotted fever group</taxon>
    </lineage>
</organism>
<keyword evidence="2" id="KW-1185">Reference proteome</keyword>